<dbReference type="STRING" id="35525.A0A162P2N1"/>
<keyword evidence="3 6" id="KW-0862">Zinc</keyword>
<evidence type="ECO:0000256" key="4">
    <source>
        <dbReference type="ARBA" id="ARBA00023125"/>
    </source>
</evidence>
<feature type="region of interest" description="Disordered" evidence="7">
    <location>
        <begin position="231"/>
        <end position="362"/>
    </location>
</feature>
<organism evidence="9 10">
    <name type="scientific">Daphnia magna</name>
    <dbReference type="NCBI Taxonomy" id="35525"/>
    <lineage>
        <taxon>Eukaryota</taxon>
        <taxon>Metazoa</taxon>
        <taxon>Ecdysozoa</taxon>
        <taxon>Arthropoda</taxon>
        <taxon>Crustacea</taxon>
        <taxon>Branchiopoda</taxon>
        <taxon>Diplostraca</taxon>
        <taxon>Cladocera</taxon>
        <taxon>Anomopoda</taxon>
        <taxon>Daphniidae</taxon>
        <taxon>Daphnia</taxon>
    </lineage>
</organism>
<comment type="subcellular location">
    <subcellularLocation>
        <location evidence="6">Nucleus</location>
    </subcellularLocation>
</comment>
<dbReference type="PANTHER" id="PTHR12322:SF116">
    <property type="entry name" value="DOUBLESEX-MAB RELATED 99B"/>
    <property type="match status" value="1"/>
</dbReference>
<feature type="compositionally biased region" description="Gly residues" evidence="7">
    <location>
        <begin position="17"/>
        <end position="31"/>
    </location>
</feature>
<keyword evidence="4 6" id="KW-0238">DNA-binding</keyword>
<evidence type="ECO:0000313" key="9">
    <source>
        <dbReference type="EMBL" id="KZS18467.1"/>
    </source>
</evidence>
<feature type="compositionally biased region" description="Low complexity" evidence="7">
    <location>
        <begin position="284"/>
        <end position="298"/>
    </location>
</feature>
<accession>A0A162P2N1</accession>
<name>A0A162P2N1_9CRUS</name>
<dbReference type="Pfam" id="PF00751">
    <property type="entry name" value="DM"/>
    <property type="match status" value="1"/>
</dbReference>
<comment type="caution">
    <text evidence="9">The sequence shown here is derived from an EMBL/GenBank/DDBJ whole genome shotgun (WGS) entry which is preliminary data.</text>
</comment>
<feature type="compositionally biased region" description="Basic residues" evidence="7">
    <location>
        <begin position="52"/>
        <end position="75"/>
    </location>
</feature>
<dbReference type="InterPro" id="IPR036407">
    <property type="entry name" value="DM_DNA-bd_sf"/>
</dbReference>
<feature type="domain" description="DM" evidence="8">
    <location>
        <begin position="102"/>
        <end position="149"/>
    </location>
</feature>
<dbReference type="CDD" id="cd14417">
    <property type="entry name" value="CUE_DMA_DMRTA1"/>
    <property type="match status" value="1"/>
</dbReference>
<protein>
    <submittedName>
        <fullName evidence="9">DMRT-99B-like protein</fullName>
    </submittedName>
</protein>
<feature type="compositionally biased region" description="Polar residues" evidence="7">
    <location>
        <begin position="1"/>
        <end position="12"/>
    </location>
</feature>
<dbReference type="InterPro" id="IPR001275">
    <property type="entry name" value="DM_DNA-bd"/>
</dbReference>
<keyword evidence="2 6" id="KW-0479">Metal-binding</keyword>
<dbReference type="SMART" id="SM00301">
    <property type="entry name" value="DM"/>
    <property type="match status" value="1"/>
</dbReference>
<feature type="compositionally biased region" description="Basic and acidic residues" evidence="7">
    <location>
        <begin position="309"/>
        <end position="330"/>
    </location>
</feature>
<keyword evidence="5 6" id="KW-0539">Nucleus</keyword>
<feature type="compositionally biased region" description="Low complexity" evidence="7">
    <location>
        <begin position="176"/>
        <end position="198"/>
    </location>
</feature>
<feature type="region of interest" description="Disordered" evidence="7">
    <location>
        <begin position="398"/>
        <end position="458"/>
    </location>
</feature>
<dbReference type="GO" id="GO:0000978">
    <property type="term" value="F:RNA polymerase II cis-regulatory region sequence-specific DNA binding"/>
    <property type="evidence" value="ECO:0007669"/>
    <property type="project" value="TreeGrafter"/>
</dbReference>
<dbReference type="InterPro" id="IPR026607">
    <property type="entry name" value="DMRT"/>
</dbReference>
<dbReference type="SUPFAM" id="SSF46934">
    <property type="entry name" value="UBA-like"/>
    <property type="match status" value="1"/>
</dbReference>
<dbReference type="Proteomes" id="UP000076858">
    <property type="component" value="Unassembled WGS sequence"/>
</dbReference>
<feature type="compositionally biased region" description="Polar residues" evidence="7">
    <location>
        <begin position="398"/>
        <end position="414"/>
    </location>
</feature>
<feature type="compositionally biased region" description="Basic and acidic residues" evidence="7">
    <location>
        <begin position="592"/>
        <end position="603"/>
    </location>
</feature>
<feature type="region of interest" description="Disordered" evidence="7">
    <location>
        <begin position="562"/>
        <end position="603"/>
    </location>
</feature>
<reference evidence="9 10" key="1">
    <citation type="submission" date="2016-03" db="EMBL/GenBank/DDBJ databases">
        <title>EvidentialGene: Evidence-directed Construction of Genes on Genomes.</title>
        <authorList>
            <person name="Gilbert D.G."/>
            <person name="Choi J.-H."/>
            <person name="Mockaitis K."/>
            <person name="Colbourne J."/>
            <person name="Pfrender M."/>
        </authorList>
    </citation>
    <scope>NUCLEOTIDE SEQUENCE [LARGE SCALE GENOMIC DNA]</scope>
    <source>
        <strain evidence="9 10">Xinb3</strain>
        <tissue evidence="9">Complete organism</tissue>
    </source>
</reference>
<evidence type="ECO:0000256" key="1">
    <source>
        <dbReference type="ARBA" id="ARBA00006834"/>
    </source>
</evidence>
<feature type="region of interest" description="Disordered" evidence="7">
    <location>
        <begin position="1"/>
        <end position="82"/>
    </location>
</feature>
<evidence type="ECO:0000256" key="3">
    <source>
        <dbReference type="ARBA" id="ARBA00022833"/>
    </source>
</evidence>
<sequence length="603" mass="63955">MDLSSHRNSGHQVPSGDGSGASGATGPGSGANGMMSPHGFFAGLAGHMGSPHQHHGHHQQHHGQHHATHHHHHHGGIPPTAAAAAAAMLLRASERYQRTPKCARCRNHGVVSALKGHKRYCRWRDCACAKCTLIAERQRVMAAQVALRRQQAQEENEARELGLLYTVPSGGINNMSQQTGSQGPTGQESPSRSMSDRSGSGGKSANRGDSVCESSANNGYESGVKRLNFAGREAGQHPPGSLSSNCTTANERDESSHYHSFMNRKGEGLLVPVDPVSPGTNRASKMSNNSMSPKSPLLMDSDSEDAGDSDNHSHPTDEPELPSDRTKFDLPDVDDNASALDATSGGGGGSEPEAASKRAPLDTLARLFPQTKRATLKSTLDRCDGDVLRAIEQLVYHNNNPQPDSNNALNTNAVNAEGPPAGNHQHKRKSLQHSSSGTREKQMPRYNHHQHHLHQQAEASLQWKNCLSAVGSSFPNAGSMTGSSSRPPMFPIQSGYFPAAFGYGASSFLAGSFLRPDYPVFPGMNLLASAGGSAQSAPLEPMNPASYAAYHSTPNVVLHHTSPGSGGGAGGVIKQENELGVITSENQSNSPRSDRSERSPYSD</sequence>
<dbReference type="GO" id="GO:0046872">
    <property type="term" value="F:metal ion binding"/>
    <property type="evidence" value="ECO:0007669"/>
    <property type="project" value="UniProtKB-KW"/>
</dbReference>
<dbReference type="AlphaFoldDB" id="A0A162P2N1"/>
<proteinExistence type="inferred from homology"/>
<dbReference type="GO" id="GO:0007548">
    <property type="term" value="P:sex differentiation"/>
    <property type="evidence" value="ECO:0007669"/>
    <property type="project" value="TreeGrafter"/>
</dbReference>
<dbReference type="SUPFAM" id="SSF82927">
    <property type="entry name" value="Cysteine-rich DNA binding domain, (DM domain)"/>
    <property type="match status" value="1"/>
</dbReference>
<gene>
    <name evidence="9" type="ORF">APZ42_014958</name>
</gene>
<comment type="similarity">
    <text evidence="1">Belongs to the DMRT family.</text>
</comment>
<evidence type="ECO:0000256" key="5">
    <source>
        <dbReference type="ARBA" id="ARBA00023242"/>
    </source>
</evidence>
<dbReference type="EMBL" id="LRGB01000512">
    <property type="protein sequence ID" value="KZS18467.1"/>
    <property type="molecule type" value="Genomic_DNA"/>
</dbReference>
<evidence type="ECO:0000313" key="10">
    <source>
        <dbReference type="Proteomes" id="UP000076858"/>
    </source>
</evidence>
<feature type="region of interest" description="Disordered" evidence="7">
    <location>
        <begin position="168"/>
        <end position="219"/>
    </location>
</feature>
<dbReference type="PANTHER" id="PTHR12322">
    <property type="entry name" value="DOUBLESEX AND MAB-3 RELATED TRANSCRIPTION FACTOR DMRT"/>
    <property type="match status" value="1"/>
</dbReference>
<evidence type="ECO:0000256" key="7">
    <source>
        <dbReference type="SAM" id="MobiDB-lite"/>
    </source>
</evidence>
<dbReference type="Gene3D" id="4.10.1040.10">
    <property type="entry name" value="DM DNA-binding domain"/>
    <property type="match status" value="1"/>
</dbReference>
<dbReference type="GO" id="GO:0005634">
    <property type="term" value="C:nucleus"/>
    <property type="evidence" value="ECO:0007669"/>
    <property type="project" value="UniProtKB-SubCell"/>
</dbReference>
<feature type="DNA-binding region" description="DM" evidence="6">
    <location>
        <begin position="102"/>
        <end position="149"/>
    </location>
</feature>
<evidence type="ECO:0000256" key="6">
    <source>
        <dbReference type="PROSITE-ProRule" id="PRU00070"/>
    </source>
</evidence>
<evidence type="ECO:0000256" key="2">
    <source>
        <dbReference type="ARBA" id="ARBA00022723"/>
    </source>
</evidence>
<keyword evidence="10" id="KW-1185">Reference proteome</keyword>
<evidence type="ECO:0000259" key="8">
    <source>
        <dbReference type="PROSITE" id="PS50809"/>
    </source>
</evidence>
<dbReference type="PROSITE" id="PS50809">
    <property type="entry name" value="DM_2"/>
    <property type="match status" value="1"/>
</dbReference>
<dbReference type="GO" id="GO:0000981">
    <property type="term" value="F:DNA-binding transcription factor activity, RNA polymerase II-specific"/>
    <property type="evidence" value="ECO:0007669"/>
    <property type="project" value="TreeGrafter"/>
</dbReference>
<dbReference type="FunFam" id="4.10.1040.10:FF:000001">
    <property type="entry name" value="doublesex- and mab-3-related transcription factor 1"/>
    <property type="match status" value="1"/>
</dbReference>
<dbReference type="OrthoDB" id="6162476at2759"/>
<dbReference type="Pfam" id="PF03474">
    <property type="entry name" value="DMA"/>
    <property type="match status" value="1"/>
</dbReference>
<dbReference type="InterPro" id="IPR009060">
    <property type="entry name" value="UBA-like_sf"/>
</dbReference>
<dbReference type="PROSITE" id="PS40000">
    <property type="entry name" value="DM_1"/>
    <property type="match status" value="1"/>
</dbReference>
<dbReference type="InterPro" id="IPR005173">
    <property type="entry name" value="DMA"/>
</dbReference>